<dbReference type="KEGG" id="adl:AURDEDRAFT_116054"/>
<dbReference type="Proteomes" id="UP000006514">
    <property type="component" value="Unassembled WGS sequence"/>
</dbReference>
<feature type="non-terminal residue" evidence="1">
    <location>
        <position position="241"/>
    </location>
</feature>
<name>J0LJ41_AURST</name>
<gene>
    <name evidence="1" type="ORF">AURDEDRAFT_116054</name>
</gene>
<proteinExistence type="predicted"/>
<dbReference type="InParanoid" id="J0LJ41"/>
<organism evidence="1 2">
    <name type="scientific">Auricularia subglabra (strain TFB-10046 / SS5)</name>
    <name type="common">White-rot fungus</name>
    <name type="synonym">Auricularia delicata (strain TFB10046)</name>
    <dbReference type="NCBI Taxonomy" id="717982"/>
    <lineage>
        <taxon>Eukaryota</taxon>
        <taxon>Fungi</taxon>
        <taxon>Dikarya</taxon>
        <taxon>Basidiomycota</taxon>
        <taxon>Agaricomycotina</taxon>
        <taxon>Agaricomycetes</taxon>
        <taxon>Auriculariales</taxon>
        <taxon>Auriculariaceae</taxon>
        <taxon>Auricularia</taxon>
    </lineage>
</organism>
<accession>J0LJ41</accession>
<evidence type="ECO:0008006" key="3">
    <source>
        <dbReference type="Google" id="ProtNLM"/>
    </source>
</evidence>
<keyword evidence="2" id="KW-1185">Reference proteome</keyword>
<dbReference type="EMBL" id="JH687810">
    <property type="protein sequence ID" value="EJD39723.1"/>
    <property type="molecule type" value="Genomic_DNA"/>
</dbReference>
<protein>
    <recommendedName>
        <fullName evidence="3">F-box domain-containing protein</fullName>
    </recommendedName>
</protein>
<evidence type="ECO:0000313" key="2">
    <source>
        <dbReference type="Proteomes" id="UP000006514"/>
    </source>
</evidence>
<evidence type="ECO:0000313" key="1">
    <source>
        <dbReference type="EMBL" id="EJD39723.1"/>
    </source>
</evidence>
<dbReference type="AlphaFoldDB" id="J0LJ41"/>
<sequence>MGFDRIFDLCPRLEILELRYVKFPAGPAPRTLRKVSLAARGNLVPLYKDWELEPVADVLLSTGALNVDFKISTFISGALDLSVLFKYDSEVCIVAQLPGARLRTYICQDFVDSFLDPVPALIDMLLDGPAVSEMHTLTVPLGVLGPALAASPRWPCLRRLSVHIYHHSNFEGRPYDYYKRKPPLLRNAPALETLDIHVHLSQASKRPTLEDARDLAARLVPLGSSILREVHVHGFPEDVAR</sequence>
<reference evidence="2" key="1">
    <citation type="journal article" date="2012" name="Science">
        <title>The Paleozoic origin of enzymatic lignin decomposition reconstructed from 31 fungal genomes.</title>
        <authorList>
            <person name="Floudas D."/>
            <person name="Binder M."/>
            <person name="Riley R."/>
            <person name="Barry K."/>
            <person name="Blanchette R.A."/>
            <person name="Henrissat B."/>
            <person name="Martinez A.T."/>
            <person name="Otillar R."/>
            <person name="Spatafora J.W."/>
            <person name="Yadav J.S."/>
            <person name="Aerts A."/>
            <person name="Benoit I."/>
            <person name="Boyd A."/>
            <person name="Carlson A."/>
            <person name="Copeland A."/>
            <person name="Coutinho P.M."/>
            <person name="de Vries R.P."/>
            <person name="Ferreira P."/>
            <person name="Findley K."/>
            <person name="Foster B."/>
            <person name="Gaskell J."/>
            <person name="Glotzer D."/>
            <person name="Gorecki P."/>
            <person name="Heitman J."/>
            <person name="Hesse C."/>
            <person name="Hori C."/>
            <person name="Igarashi K."/>
            <person name="Jurgens J.A."/>
            <person name="Kallen N."/>
            <person name="Kersten P."/>
            <person name="Kohler A."/>
            <person name="Kuees U."/>
            <person name="Kumar T.K.A."/>
            <person name="Kuo A."/>
            <person name="LaButti K."/>
            <person name="Larrondo L.F."/>
            <person name="Lindquist E."/>
            <person name="Ling A."/>
            <person name="Lombard V."/>
            <person name="Lucas S."/>
            <person name="Lundell T."/>
            <person name="Martin R."/>
            <person name="McLaughlin D.J."/>
            <person name="Morgenstern I."/>
            <person name="Morin E."/>
            <person name="Murat C."/>
            <person name="Nagy L.G."/>
            <person name="Nolan M."/>
            <person name="Ohm R.A."/>
            <person name="Patyshakuliyeva A."/>
            <person name="Rokas A."/>
            <person name="Ruiz-Duenas F.J."/>
            <person name="Sabat G."/>
            <person name="Salamov A."/>
            <person name="Samejima M."/>
            <person name="Schmutz J."/>
            <person name="Slot J.C."/>
            <person name="St John F."/>
            <person name="Stenlid J."/>
            <person name="Sun H."/>
            <person name="Sun S."/>
            <person name="Syed K."/>
            <person name="Tsang A."/>
            <person name="Wiebenga A."/>
            <person name="Young D."/>
            <person name="Pisabarro A."/>
            <person name="Eastwood D.C."/>
            <person name="Martin F."/>
            <person name="Cullen D."/>
            <person name="Grigoriev I.V."/>
            <person name="Hibbett D.S."/>
        </authorList>
    </citation>
    <scope>NUCLEOTIDE SEQUENCE [LARGE SCALE GENOMIC DNA]</scope>
    <source>
        <strain evidence="2">TFB10046</strain>
    </source>
</reference>